<keyword evidence="2" id="KW-1185">Reference proteome</keyword>
<proteinExistence type="predicted"/>
<evidence type="ECO:0000313" key="2">
    <source>
        <dbReference type="Proteomes" id="UP001557470"/>
    </source>
</evidence>
<dbReference type="AlphaFoldDB" id="A0ABD0XQG4"/>
<name>A0ABD0XQG4_UMBPY</name>
<comment type="caution">
    <text evidence="1">The sequence shown here is derived from an EMBL/GenBank/DDBJ whole genome shotgun (WGS) entry which is preliminary data.</text>
</comment>
<accession>A0ABD0XQG4</accession>
<organism evidence="1 2">
    <name type="scientific">Umbra pygmaea</name>
    <name type="common">Eastern mudminnow</name>
    <dbReference type="NCBI Taxonomy" id="75934"/>
    <lineage>
        <taxon>Eukaryota</taxon>
        <taxon>Metazoa</taxon>
        <taxon>Chordata</taxon>
        <taxon>Craniata</taxon>
        <taxon>Vertebrata</taxon>
        <taxon>Euteleostomi</taxon>
        <taxon>Actinopterygii</taxon>
        <taxon>Neopterygii</taxon>
        <taxon>Teleostei</taxon>
        <taxon>Protacanthopterygii</taxon>
        <taxon>Esociformes</taxon>
        <taxon>Umbridae</taxon>
        <taxon>Umbra</taxon>
    </lineage>
</organism>
<gene>
    <name evidence="1" type="ORF">UPYG_G00042620</name>
</gene>
<sequence>TNSLSLSQSLSLSVSQSLSLSVSQSLSLSEGLVVCVPIAFDGVPRVWLCVFQ</sequence>
<reference evidence="1 2" key="1">
    <citation type="submission" date="2024-06" db="EMBL/GenBank/DDBJ databases">
        <authorList>
            <person name="Pan Q."/>
            <person name="Wen M."/>
            <person name="Jouanno E."/>
            <person name="Zahm M."/>
            <person name="Klopp C."/>
            <person name="Cabau C."/>
            <person name="Louis A."/>
            <person name="Berthelot C."/>
            <person name="Parey E."/>
            <person name="Roest Crollius H."/>
            <person name="Montfort J."/>
            <person name="Robinson-Rechavi M."/>
            <person name="Bouchez O."/>
            <person name="Lampietro C."/>
            <person name="Lopez Roques C."/>
            <person name="Donnadieu C."/>
            <person name="Postlethwait J."/>
            <person name="Bobe J."/>
            <person name="Verreycken H."/>
            <person name="Guiguen Y."/>
        </authorList>
    </citation>
    <scope>NUCLEOTIDE SEQUENCE [LARGE SCALE GENOMIC DNA]</scope>
    <source>
        <strain evidence="1">Up_M1</strain>
        <tissue evidence="1">Testis</tissue>
    </source>
</reference>
<dbReference type="EMBL" id="JAGEUA010000001">
    <property type="protein sequence ID" value="KAL1023573.1"/>
    <property type="molecule type" value="Genomic_DNA"/>
</dbReference>
<evidence type="ECO:0000313" key="1">
    <source>
        <dbReference type="EMBL" id="KAL1023573.1"/>
    </source>
</evidence>
<feature type="non-terminal residue" evidence="1">
    <location>
        <position position="1"/>
    </location>
</feature>
<dbReference type="Proteomes" id="UP001557470">
    <property type="component" value="Unassembled WGS sequence"/>
</dbReference>
<protein>
    <submittedName>
        <fullName evidence="1">Uncharacterized protein</fullName>
    </submittedName>
</protein>